<protein>
    <recommendedName>
        <fullName evidence="5">Secreted protein</fullName>
    </recommendedName>
</protein>
<evidence type="ECO:0008006" key="5">
    <source>
        <dbReference type="Google" id="ProtNLM"/>
    </source>
</evidence>
<dbReference type="Proteomes" id="UP001500063">
    <property type="component" value="Unassembled WGS sequence"/>
</dbReference>
<keyword evidence="2" id="KW-0732">Signal</keyword>
<accession>A0ABP3GUQ9</accession>
<evidence type="ECO:0000313" key="4">
    <source>
        <dbReference type="Proteomes" id="UP001500063"/>
    </source>
</evidence>
<comment type="caution">
    <text evidence="3">The sequence shown here is derived from an EMBL/GenBank/DDBJ whole genome shotgun (WGS) entry which is preliminary data.</text>
</comment>
<dbReference type="RefSeq" id="WP_301893984.1">
    <property type="nucleotide sequence ID" value="NZ_BAAABW010000016.1"/>
</dbReference>
<evidence type="ECO:0000256" key="1">
    <source>
        <dbReference type="SAM" id="MobiDB-lite"/>
    </source>
</evidence>
<organism evidence="3 4">
    <name type="scientific">Streptomyces blastmyceticus</name>
    <dbReference type="NCBI Taxonomy" id="68180"/>
    <lineage>
        <taxon>Bacteria</taxon>
        <taxon>Bacillati</taxon>
        <taxon>Actinomycetota</taxon>
        <taxon>Actinomycetes</taxon>
        <taxon>Kitasatosporales</taxon>
        <taxon>Streptomycetaceae</taxon>
        <taxon>Streptomyces</taxon>
    </lineage>
</organism>
<keyword evidence="4" id="KW-1185">Reference proteome</keyword>
<proteinExistence type="predicted"/>
<feature type="region of interest" description="Disordered" evidence="1">
    <location>
        <begin position="58"/>
        <end position="88"/>
    </location>
</feature>
<name>A0ABP3GUQ9_9ACTN</name>
<dbReference type="EMBL" id="BAAABW010000016">
    <property type="protein sequence ID" value="GAA0352261.1"/>
    <property type="molecule type" value="Genomic_DNA"/>
</dbReference>
<evidence type="ECO:0000313" key="3">
    <source>
        <dbReference type="EMBL" id="GAA0352261.1"/>
    </source>
</evidence>
<feature type="signal peptide" evidence="2">
    <location>
        <begin position="1"/>
        <end position="29"/>
    </location>
</feature>
<reference evidence="4" key="1">
    <citation type="journal article" date="2019" name="Int. J. Syst. Evol. Microbiol.">
        <title>The Global Catalogue of Microorganisms (GCM) 10K type strain sequencing project: providing services to taxonomists for standard genome sequencing and annotation.</title>
        <authorList>
            <consortium name="The Broad Institute Genomics Platform"/>
            <consortium name="The Broad Institute Genome Sequencing Center for Infectious Disease"/>
            <person name="Wu L."/>
            <person name="Ma J."/>
        </authorList>
    </citation>
    <scope>NUCLEOTIDE SEQUENCE [LARGE SCALE GENOMIC DNA]</scope>
    <source>
        <strain evidence="4">JCM 4565</strain>
    </source>
</reference>
<evidence type="ECO:0000256" key="2">
    <source>
        <dbReference type="SAM" id="SignalP"/>
    </source>
</evidence>
<sequence length="106" mass="10312">MASTRTARVLAAVAALPMVALLFTGVASAASGGDGGNQLANRGSNVAAAAIVGSGVGHTNNGNSTTGLQQATGSGASNQAATASVNNSHDTAIRQDNVSVTFTNLW</sequence>
<gene>
    <name evidence="3" type="ORF">GCM10010319_31730</name>
</gene>
<feature type="chain" id="PRO_5046885856" description="Secreted protein" evidence="2">
    <location>
        <begin position="30"/>
        <end position="106"/>
    </location>
</feature>